<dbReference type="AlphaFoldDB" id="A0A3A9J5X7"/>
<evidence type="ECO:0000313" key="3">
    <source>
        <dbReference type="EMBL" id="RMI26449.1"/>
    </source>
</evidence>
<dbReference type="Pfam" id="PF11003">
    <property type="entry name" value="DUF2842"/>
    <property type="match status" value="1"/>
</dbReference>
<gene>
    <name evidence="2" type="ORF">D6Z83_25650</name>
    <name evidence="3" type="ORF">EBE87_04005</name>
</gene>
<dbReference type="OrthoDB" id="7283648at2"/>
<keyword evidence="1" id="KW-0472">Membrane</keyword>
<organism evidence="2 5">
    <name type="scientific">Teichococcus wenyumeiae</name>
    <dbReference type="NCBI Taxonomy" id="2478470"/>
    <lineage>
        <taxon>Bacteria</taxon>
        <taxon>Pseudomonadati</taxon>
        <taxon>Pseudomonadota</taxon>
        <taxon>Alphaproteobacteria</taxon>
        <taxon>Acetobacterales</taxon>
        <taxon>Roseomonadaceae</taxon>
        <taxon>Roseomonas</taxon>
    </lineage>
</organism>
<evidence type="ECO:0000256" key="1">
    <source>
        <dbReference type="SAM" id="Phobius"/>
    </source>
</evidence>
<dbReference type="EMBL" id="RFLX01000002">
    <property type="protein sequence ID" value="RMI26449.1"/>
    <property type="molecule type" value="Genomic_DNA"/>
</dbReference>
<feature type="transmembrane region" description="Helical" evidence="1">
    <location>
        <begin position="38"/>
        <end position="60"/>
    </location>
</feature>
<dbReference type="EMBL" id="RAQU01000296">
    <property type="protein sequence ID" value="RKK01310.1"/>
    <property type="molecule type" value="Genomic_DNA"/>
</dbReference>
<dbReference type="Proteomes" id="UP000274097">
    <property type="component" value="Unassembled WGS sequence"/>
</dbReference>
<keyword evidence="4" id="KW-1185">Reference proteome</keyword>
<evidence type="ECO:0000313" key="2">
    <source>
        <dbReference type="EMBL" id="RKK01310.1"/>
    </source>
</evidence>
<protein>
    <submittedName>
        <fullName evidence="2">DUF2842 domain-containing protein</fullName>
    </submittedName>
</protein>
<evidence type="ECO:0000313" key="5">
    <source>
        <dbReference type="Proteomes" id="UP000278036"/>
    </source>
</evidence>
<dbReference type="InParanoid" id="A0A3A9J5X7"/>
<keyword evidence="1" id="KW-0812">Transmembrane</keyword>
<evidence type="ECO:0000313" key="4">
    <source>
        <dbReference type="Proteomes" id="UP000274097"/>
    </source>
</evidence>
<dbReference type="RefSeq" id="WP_120640962.1">
    <property type="nucleotide sequence ID" value="NZ_RAQU01000296.1"/>
</dbReference>
<proteinExistence type="predicted"/>
<sequence>MSRTSIALLIGSIGLLLYLVLVLWIGDWVQGLHWALQVPYFVVTGFIWVFPIRSLIYWAAGIRR</sequence>
<dbReference type="InterPro" id="IPR021265">
    <property type="entry name" value="DUF2842"/>
</dbReference>
<feature type="transmembrane region" description="Helical" evidence="1">
    <location>
        <begin position="7"/>
        <end position="26"/>
    </location>
</feature>
<accession>A0A3A9J5X7</accession>
<comment type="caution">
    <text evidence="2">The sequence shown here is derived from an EMBL/GenBank/DDBJ whole genome shotgun (WGS) entry which is preliminary data.</text>
</comment>
<dbReference type="Proteomes" id="UP000278036">
    <property type="component" value="Unassembled WGS sequence"/>
</dbReference>
<keyword evidence="1" id="KW-1133">Transmembrane helix</keyword>
<reference evidence="2 5" key="1">
    <citation type="submission" date="2018-09" db="EMBL/GenBank/DDBJ databases">
        <title>Roseomonas sp. nov., isolated from feces of Tibetan antelopes in the Qinghai-Tibet plateau, China.</title>
        <authorList>
            <person name="Tian Z."/>
        </authorList>
    </citation>
    <scope>NUCLEOTIDE SEQUENCE [LARGE SCALE GENOMIC DNA]</scope>
    <source>
        <strain evidence="3 4">Z23</strain>
        <strain evidence="2 5">Z24</strain>
    </source>
</reference>
<name>A0A3A9J5X7_9PROT</name>